<keyword evidence="1" id="KW-0238">DNA-binding</keyword>
<name>A0A3Y9JC50_SALET</name>
<dbReference type="InterPro" id="IPR000792">
    <property type="entry name" value="Tscrpt_reg_LuxR_C"/>
</dbReference>
<gene>
    <name evidence="3" type="ORF">DPC26_22930</name>
    <name evidence="4" type="ORF">FRN22_22030</name>
</gene>
<dbReference type="CDD" id="cd06170">
    <property type="entry name" value="LuxR_C_like"/>
    <property type="match status" value="1"/>
</dbReference>
<evidence type="ECO:0000313" key="4">
    <source>
        <dbReference type="EMBL" id="ECK7315385.1"/>
    </source>
</evidence>
<comment type="caution">
    <text evidence="4">The sequence shown here is derived from an EMBL/GenBank/DDBJ whole genome shotgun (WGS) entry which is preliminary data.</text>
</comment>
<proteinExistence type="predicted"/>
<organism evidence="4">
    <name type="scientific">Salmonella enterica I</name>
    <dbReference type="NCBI Taxonomy" id="59201"/>
    <lineage>
        <taxon>Bacteria</taxon>
        <taxon>Pseudomonadati</taxon>
        <taxon>Pseudomonadota</taxon>
        <taxon>Gammaproteobacteria</taxon>
        <taxon>Enterobacterales</taxon>
        <taxon>Enterobacteriaceae</taxon>
        <taxon>Salmonella</taxon>
    </lineage>
</organism>
<reference evidence="4" key="1">
    <citation type="submission" date="2019-08" db="EMBL/GenBank/DDBJ databases">
        <authorList>
            <person name="Ashton P.M."/>
            <person name="Dallman T."/>
            <person name="Nair S."/>
            <person name="De Pinna E."/>
            <person name="Peters T."/>
            <person name="Grant K."/>
        </authorList>
    </citation>
    <scope>NUCLEOTIDE SEQUENCE</scope>
    <source>
        <strain evidence="3">527491</strain>
        <strain evidence="4">780192</strain>
    </source>
</reference>
<feature type="domain" description="HTH luxR-type" evidence="2">
    <location>
        <begin position="163"/>
        <end position="227"/>
    </location>
</feature>
<dbReference type="EMBL" id="AAJCYU010000043">
    <property type="protein sequence ID" value="ECK7315385.1"/>
    <property type="molecule type" value="Genomic_DNA"/>
</dbReference>
<dbReference type="EMBL" id="AAIVFG010000046">
    <property type="protein sequence ID" value="ECI4618427.1"/>
    <property type="molecule type" value="Genomic_DNA"/>
</dbReference>
<dbReference type="SUPFAM" id="SSF46894">
    <property type="entry name" value="C-terminal effector domain of the bipartite response regulators"/>
    <property type="match status" value="1"/>
</dbReference>
<dbReference type="AlphaFoldDB" id="A0A3Y9JC50"/>
<evidence type="ECO:0000256" key="1">
    <source>
        <dbReference type="ARBA" id="ARBA00023125"/>
    </source>
</evidence>
<dbReference type="InterPro" id="IPR036388">
    <property type="entry name" value="WH-like_DNA-bd_sf"/>
</dbReference>
<protein>
    <submittedName>
        <fullName evidence="4">Helix-turn-helix transcriptional regulator</fullName>
    </submittedName>
    <submittedName>
        <fullName evidence="3">LuxR family transcriptional regulator</fullName>
    </submittedName>
</protein>
<dbReference type="GO" id="GO:0006355">
    <property type="term" value="P:regulation of DNA-templated transcription"/>
    <property type="evidence" value="ECO:0007669"/>
    <property type="project" value="InterPro"/>
</dbReference>
<dbReference type="SMART" id="SM00421">
    <property type="entry name" value="HTH_LUXR"/>
    <property type="match status" value="1"/>
</dbReference>
<evidence type="ECO:0000313" key="3">
    <source>
        <dbReference type="EMBL" id="ECI4618427.1"/>
    </source>
</evidence>
<dbReference type="GO" id="GO:0003677">
    <property type="term" value="F:DNA binding"/>
    <property type="evidence" value="ECO:0007669"/>
    <property type="project" value="UniProtKB-KW"/>
</dbReference>
<sequence length="227" mass="25925">MKIISSEGLSFSKVLFFKRVLTMYQQAFAEAESISVYKVFLYCSCQFTKTGFMSLLENSPVTIDIIPVDSPCDITQQDYKPEASLLVIFGCDDSLDLSARAAWFAWRFKQNNLINKMMCVHMYSERGLSYCNGLFDFPLYGSVVQLKKHLIMLLMSPKSSEEARTHTIKLTPREKELASCLSEGLSVRDISTKMGVSEKTILVVRMGIIKKMGLKNRNYIHKLNFLY</sequence>
<dbReference type="Gene3D" id="1.10.10.10">
    <property type="entry name" value="Winged helix-like DNA-binding domain superfamily/Winged helix DNA-binding domain"/>
    <property type="match status" value="1"/>
</dbReference>
<accession>A0A3Y9JC50</accession>
<dbReference type="InterPro" id="IPR016032">
    <property type="entry name" value="Sig_transdc_resp-reg_C-effctor"/>
</dbReference>
<dbReference type="PRINTS" id="PR00038">
    <property type="entry name" value="HTHLUXR"/>
</dbReference>
<dbReference type="Pfam" id="PF00196">
    <property type="entry name" value="GerE"/>
    <property type="match status" value="1"/>
</dbReference>
<dbReference type="PROSITE" id="PS50043">
    <property type="entry name" value="HTH_LUXR_2"/>
    <property type="match status" value="1"/>
</dbReference>
<evidence type="ECO:0000259" key="2">
    <source>
        <dbReference type="PROSITE" id="PS50043"/>
    </source>
</evidence>